<dbReference type="Gene3D" id="3.40.1390.20">
    <property type="entry name" value="HprK N-terminal domain-like"/>
    <property type="match status" value="1"/>
</dbReference>
<dbReference type="SUPFAM" id="SSF75138">
    <property type="entry name" value="HprK N-terminal domain-like"/>
    <property type="match status" value="1"/>
</dbReference>
<dbReference type="Gene3D" id="3.10.310.20">
    <property type="entry name" value="DHHA2 domain"/>
    <property type="match status" value="1"/>
</dbReference>
<dbReference type="Pfam" id="PF00571">
    <property type="entry name" value="CBS"/>
    <property type="match status" value="1"/>
</dbReference>
<evidence type="ECO:0000256" key="2">
    <source>
        <dbReference type="ARBA" id="ARBA00011643"/>
    </source>
</evidence>
<dbReference type="InterPro" id="IPR004097">
    <property type="entry name" value="DHHA2"/>
</dbReference>
<feature type="domain" description="CBS" evidence="10">
    <location>
        <begin position="73"/>
        <end position="130"/>
    </location>
</feature>
<evidence type="ECO:0000313" key="12">
    <source>
        <dbReference type="Proteomes" id="UP000182517"/>
    </source>
</evidence>
<gene>
    <name evidence="11" type="ORF">A7E78_02790</name>
</gene>
<evidence type="ECO:0000256" key="5">
    <source>
        <dbReference type="ARBA" id="ARBA00022801"/>
    </source>
</evidence>
<comment type="catalytic activity">
    <reaction evidence="8">
        <text>diphosphate + H2O = 2 phosphate + H(+)</text>
        <dbReference type="Rhea" id="RHEA:24576"/>
        <dbReference type="ChEBI" id="CHEBI:15377"/>
        <dbReference type="ChEBI" id="CHEBI:15378"/>
        <dbReference type="ChEBI" id="CHEBI:33019"/>
        <dbReference type="ChEBI" id="CHEBI:43474"/>
        <dbReference type="EC" id="3.6.1.1"/>
    </reaction>
</comment>
<dbReference type="NCBIfam" id="NF011443">
    <property type="entry name" value="PRK14869.1-5"/>
    <property type="match status" value="1"/>
</dbReference>
<dbReference type="SUPFAM" id="SSF64182">
    <property type="entry name" value="DHH phosphoesterases"/>
    <property type="match status" value="1"/>
</dbReference>
<keyword evidence="6" id="KW-0464">Manganese</keyword>
<dbReference type="Pfam" id="PF07085">
    <property type="entry name" value="DRTGG"/>
    <property type="match status" value="1"/>
</dbReference>
<dbReference type="InterPro" id="IPR028979">
    <property type="entry name" value="Ser_kin/Pase_Hpr-like_N_sf"/>
</dbReference>
<keyword evidence="9" id="KW-0129">CBS domain</keyword>
<accession>A0A1L3GSR8</accession>
<dbReference type="EC" id="3.6.1.1" evidence="3"/>
<comment type="subunit">
    <text evidence="2">Homohexamer.</text>
</comment>
<dbReference type="NCBIfam" id="NF011445">
    <property type="entry name" value="PRK14869.2-1"/>
    <property type="match status" value="1"/>
</dbReference>
<evidence type="ECO:0000256" key="4">
    <source>
        <dbReference type="ARBA" id="ARBA00022723"/>
    </source>
</evidence>
<evidence type="ECO:0000256" key="1">
    <source>
        <dbReference type="ARBA" id="ARBA00001936"/>
    </source>
</evidence>
<evidence type="ECO:0000256" key="7">
    <source>
        <dbReference type="ARBA" id="ARBA00032535"/>
    </source>
</evidence>
<protein>
    <recommendedName>
        <fullName evidence="3">inorganic diphosphatase</fullName>
        <ecNumber evidence="3">3.6.1.1</ecNumber>
    </recommendedName>
    <alternativeName>
        <fullName evidence="7">Pyrophosphate phospho-hydrolase</fullName>
    </alternativeName>
</protein>
<dbReference type="InterPro" id="IPR038763">
    <property type="entry name" value="DHH_sf"/>
</dbReference>
<dbReference type="AlphaFoldDB" id="A0A1L3GSR8"/>
<dbReference type="STRING" id="1842532.A7E78_02790"/>
<name>A0A1L3GSR8_9BACT</name>
<dbReference type="KEGG" id="pef:A7E78_02790"/>
<dbReference type="InterPro" id="IPR010766">
    <property type="entry name" value="DRTGG"/>
</dbReference>
<dbReference type="GO" id="GO:0046872">
    <property type="term" value="F:metal ion binding"/>
    <property type="evidence" value="ECO:0007669"/>
    <property type="project" value="UniProtKB-KW"/>
</dbReference>
<dbReference type="SMART" id="SM01131">
    <property type="entry name" value="DHHA2"/>
    <property type="match status" value="1"/>
</dbReference>
<dbReference type="PROSITE" id="PS51371">
    <property type="entry name" value="CBS"/>
    <property type="match status" value="1"/>
</dbReference>
<evidence type="ECO:0000256" key="9">
    <source>
        <dbReference type="PROSITE-ProRule" id="PRU00703"/>
    </source>
</evidence>
<dbReference type="Pfam" id="PF02833">
    <property type="entry name" value="DHHA2"/>
    <property type="match status" value="1"/>
</dbReference>
<dbReference type="InterPro" id="IPR046342">
    <property type="entry name" value="CBS_dom_sf"/>
</dbReference>
<dbReference type="InterPro" id="IPR000644">
    <property type="entry name" value="CBS_dom"/>
</dbReference>
<sequence length="548" mass="60153">MEPLVYVVGHKHPDTDSICSAIGYARLRQLQGLTGVTAARAGNLNRQTEFVLKHLVVDVPPLLTDVSPRVRDLVRSPAVTIGGETPLAIVLEQLHHHDVRLLPVIDEEQRPQGLMMLKRAAEGFLLPSDESASRRVLTSLAALQECLQGRALNSIDDRKLEELELYVGAMAFESFAERVAHCDPRRLLIITGDRQEIQAHAVNLGVRVLVITGGGTISPELLTMARQKQVTVLSTNFDTATAAWRARLSTPAHCLMERNCPTVGLLDCREDLRLKLLHGGCPGVLVLDSAGKVTAVATKSDLLVETPLKLILVDHNELSQAVTGADRVEILEVIDHHRLGNFHTEKPIRFINQPLGSTCSLVASLYRQAGLEPEKECAGLLLAGLLSDTVLLKSPTTTDIDRELASWLGELAQLDPQNFGQEMFAAGSVLSAYESTEQLILSDFKEYRAGERLFGVGQVEVVGFEEFHGIKQALRQELADLRQRRGMSAAGLLVTDIVRETSLLLADGEADLPYRIGYPELEPGLYELQDVLSRKKQLVPHLLKVLQG</sequence>
<evidence type="ECO:0000313" key="11">
    <source>
        <dbReference type="EMBL" id="APG28994.1"/>
    </source>
</evidence>
<dbReference type="InterPro" id="IPR001667">
    <property type="entry name" value="DDH_dom"/>
</dbReference>
<proteinExistence type="predicted"/>
<dbReference type="PANTHER" id="PTHR12112">
    <property type="entry name" value="BNIP - RELATED"/>
    <property type="match status" value="1"/>
</dbReference>
<organism evidence="11 12">
    <name type="scientific">Syntrophotalea acetylenivorans</name>
    <dbReference type="NCBI Taxonomy" id="1842532"/>
    <lineage>
        <taxon>Bacteria</taxon>
        <taxon>Pseudomonadati</taxon>
        <taxon>Thermodesulfobacteriota</taxon>
        <taxon>Desulfuromonadia</taxon>
        <taxon>Desulfuromonadales</taxon>
        <taxon>Syntrophotaleaceae</taxon>
        <taxon>Syntrophotalea</taxon>
    </lineage>
</organism>
<evidence type="ECO:0000256" key="6">
    <source>
        <dbReference type="ARBA" id="ARBA00023211"/>
    </source>
</evidence>
<dbReference type="EMBL" id="CP015519">
    <property type="protein sequence ID" value="APG28994.1"/>
    <property type="molecule type" value="Genomic_DNA"/>
</dbReference>
<dbReference type="Gene3D" id="3.90.1640.10">
    <property type="entry name" value="inorganic pyrophosphatase (n-terminal core)"/>
    <property type="match status" value="2"/>
</dbReference>
<dbReference type="SUPFAM" id="SSF54631">
    <property type="entry name" value="CBS-domain pair"/>
    <property type="match status" value="1"/>
</dbReference>
<evidence type="ECO:0000256" key="3">
    <source>
        <dbReference type="ARBA" id="ARBA00012146"/>
    </source>
</evidence>
<dbReference type="GO" id="GO:0005737">
    <property type="term" value="C:cytoplasm"/>
    <property type="evidence" value="ECO:0007669"/>
    <property type="project" value="InterPro"/>
</dbReference>
<dbReference type="Pfam" id="PF01368">
    <property type="entry name" value="DHH"/>
    <property type="match status" value="1"/>
</dbReference>
<keyword evidence="4" id="KW-0479">Metal-binding</keyword>
<evidence type="ECO:0000259" key="10">
    <source>
        <dbReference type="PROSITE" id="PS51371"/>
    </source>
</evidence>
<dbReference type="PANTHER" id="PTHR12112:SF22">
    <property type="entry name" value="MANGANESE-DEPENDENT INORGANIC PYROPHOSPHATASE-RELATED"/>
    <property type="match status" value="1"/>
</dbReference>
<evidence type="ECO:0000256" key="8">
    <source>
        <dbReference type="ARBA" id="ARBA00047820"/>
    </source>
</evidence>
<keyword evidence="5" id="KW-0378">Hydrolase</keyword>
<dbReference type="InterPro" id="IPR038222">
    <property type="entry name" value="DHHA2_dom_sf"/>
</dbReference>
<comment type="cofactor">
    <cofactor evidence="1">
        <name>Mn(2+)</name>
        <dbReference type="ChEBI" id="CHEBI:29035"/>
    </cofactor>
</comment>
<dbReference type="OrthoDB" id="9766150at2"/>
<dbReference type="GO" id="GO:0004427">
    <property type="term" value="F:inorganic diphosphate phosphatase activity"/>
    <property type="evidence" value="ECO:0007669"/>
    <property type="project" value="UniProtKB-EC"/>
</dbReference>
<dbReference type="Proteomes" id="UP000182517">
    <property type="component" value="Chromosome"/>
</dbReference>
<reference evidence="11 12" key="1">
    <citation type="journal article" date="2017" name="Genome Announc.">
        <title>Complete Genome Sequences of Two Acetylene-Fermenting Pelobacter acetylenicus Strains.</title>
        <authorList>
            <person name="Sutton J.M."/>
            <person name="Baesman S.M."/>
            <person name="Fierst J.L."/>
            <person name="Poret-Peterson A.T."/>
            <person name="Oremland R.S."/>
            <person name="Dunlap D.S."/>
            <person name="Akob D.M."/>
        </authorList>
    </citation>
    <scope>NUCLEOTIDE SEQUENCE [LARGE SCALE GENOMIC DNA]</scope>
    <source>
        <strain evidence="11 12">SFB93</strain>
    </source>
</reference>
<keyword evidence="12" id="KW-1185">Reference proteome</keyword>